<proteinExistence type="predicted"/>
<feature type="compositionally biased region" description="Basic residues" evidence="1">
    <location>
        <begin position="11"/>
        <end position="20"/>
    </location>
</feature>
<evidence type="ECO:0000313" key="2">
    <source>
        <dbReference type="EMBL" id="MED6128725.1"/>
    </source>
</evidence>
<protein>
    <submittedName>
        <fullName evidence="2">Uncharacterized protein</fullName>
    </submittedName>
</protein>
<organism evidence="2 3">
    <name type="scientific">Stylosanthes scabra</name>
    <dbReference type="NCBI Taxonomy" id="79078"/>
    <lineage>
        <taxon>Eukaryota</taxon>
        <taxon>Viridiplantae</taxon>
        <taxon>Streptophyta</taxon>
        <taxon>Embryophyta</taxon>
        <taxon>Tracheophyta</taxon>
        <taxon>Spermatophyta</taxon>
        <taxon>Magnoliopsida</taxon>
        <taxon>eudicotyledons</taxon>
        <taxon>Gunneridae</taxon>
        <taxon>Pentapetalae</taxon>
        <taxon>rosids</taxon>
        <taxon>fabids</taxon>
        <taxon>Fabales</taxon>
        <taxon>Fabaceae</taxon>
        <taxon>Papilionoideae</taxon>
        <taxon>50 kb inversion clade</taxon>
        <taxon>dalbergioids sensu lato</taxon>
        <taxon>Dalbergieae</taxon>
        <taxon>Pterocarpus clade</taxon>
        <taxon>Stylosanthes</taxon>
    </lineage>
</organism>
<dbReference type="Proteomes" id="UP001341840">
    <property type="component" value="Unassembled WGS sequence"/>
</dbReference>
<evidence type="ECO:0000256" key="1">
    <source>
        <dbReference type="SAM" id="MobiDB-lite"/>
    </source>
</evidence>
<accession>A0ABU6RXE5</accession>
<feature type="region of interest" description="Disordered" evidence="1">
    <location>
        <begin position="61"/>
        <end position="120"/>
    </location>
</feature>
<reference evidence="2 3" key="1">
    <citation type="journal article" date="2023" name="Plants (Basel)">
        <title>Bridging the Gap: Combining Genomics and Transcriptomics Approaches to Understand Stylosanthes scabra, an Orphan Legume from the Brazilian Caatinga.</title>
        <authorList>
            <person name="Ferreira-Neto J.R.C."/>
            <person name="da Silva M.D."/>
            <person name="Binneck E."/>
            <person name="de Melo N.F."/>
            <person name="da Silva R.H."/>
            <person name="de Melo A.L.T.M."/>
            <person name="Pandolfi V."/>
            <person name="Bustamante F.O."/>
            <person name="Brasileiro-Vidal A.C."/>
            <person name="Benko-Iseppon A.M."/>
        </authorList>
    </citation>
    <scope>NUCLEOTIDE SEQUENCE [LARGE SCALE GENOMIC DNA]</scope>
    <source>
        <tissue evidence="2">Leaves</tissue>
    </source>
</reference>
<dbReference type="EMBL" id="JASCZI010033065">
    <property type="protein sequence ID" value="MED6128725.1"/>
    <property type="molecule type" value="Genomic_DNA"/>
</dbReference>
<feature type="region of interest" description="Disordered" evidence="1">
    <location>
        <begin position="1"/>
        <end position="20"/>
    </location>
</feature>
<evidence type="ECO:0000313" key="3">
    <source>
        <dbReference type="Proteomes" id="UP001341840"/>
    </source>
</evidence>
<gene>
    <name evidence="2" type="ORF">PIB30_100768</name>
</gene>
<sequence>MPPIYRVPIGRPKKRKGKVKNLRAQFHPGLKWPKNALTDYNLVTTSEVVHQGAIADSAFIETTTPSQSTQVGTQVTGVSASRSQSGRTTNQRASSSKKHATKNQPKKTHKSTPRSSSQAS</sequence>
<feature type="compositionally biased region" description="Basic residues" evidence="1">
    <location>
        <begin position="95"/>
        <end position="112"/>
    </location>
</feature>
<comment type="caution">
    <text evidence="2">The sequence shown here is derived from an EMBL/GenBank/DDBJ whole genome shotgun (WGS) entry which is preliminary data.</text>
</comment>
<feature type="compositionally biased region" description="Polar residues" evidence="1">
    <location>
        <begin position="61"/>
        <end position="94"/>
    </location>
</feature>
<keyword evidence="3" id="KW-1185">Reference proteome</keyword>
<name>A0ABU6RXE5_9FABA</name>